<dbReference type="RefSeq" id="XP_009543573.1">
    <property type="nucleotide sequence ID" value="XM_009545278.1"/>
</dbReference>
<name>W4KDA9_HETIT</name>
<dbReference type="Proteomes" id="UP000030671">
    <property type="component" value="Unassembled WGS sequence"/>
</dbReference>
<dbReference type="AlphaFoldDB" id="W4KDA9"/>
<dbReference type="EMBL" id="KI925456">
    <property type="protein sequence ID" value="ETW83832.1"/>
    <property type="molecule type" value="Genomic_DNA"/>
</dbReference>
<dbReference type="InParanoid" id="W4KDA9"/>
<feature type="compositionally biased region" description="Acidic residues" evidence="1">
    <location>
        <begin position="16"/>
        <end position="31"/>
    </location>
</feature>
<feature type="compositionally biased region" description="Low complexity" evidence="1">
    <location>
        <begin position="280"/>
        <end position="310"/>
    </location>
</feature>
<dbReference type="GeneID" id="20668275"/>
<evidence type="ECO:0000313" key="4">
    <source>
        <dbReference type="Proteomes" id="UP000030671"/>
    </source>
</evidence>
<keyword evidence="4" id="KW-1185">Reference proteome</keyword>
<evidence type="ECO:0000256" key="1">
    <source>
        <dbReference type="SAM" id="MobiDB-lite"/>
    </source>
</evidence>
<sequence length="597" mass="65786">MPKNKKGKQKAQPQVIEEEEEDFGTILEDGEGAMSGHWEENAGPDEGWEQPPAAWGHGGGDLGPAENDGAEASGWSAGPDGGGNNNNAGATTSGWGPEAPGPPSGNWPSPASQPAAPRAPSGNQPWSNLAQGAGNYAGPSPATAPPPSLPMQRQPHALRHTTGLPSWQNWGAEAAAQARPTQRGAVNQGRVAFRETPSVIPYQYSATSTAPPLVPPSQQRSGRKTRKAPAQDPWPAQGEQGWGNTAQSQGAPNLDASPWQAPDQDHNDWTHQDPIGWGQDGQHQQQESQPQDQTWGRGQEGQRWQQENQTPQAEGWGHQDTGQNQWGNGGGAPDENQWNDWEERQQYSNSLAKAYVPRLEDPSSYPMPSRTMAYAMDNSPDAFRLARPVKPINDSGMSDYAHRKFVEAHGEGLRPADRALFGRERRARERIHWKFPHDKDPRVRDTLHWIQDKAHGLGALGARERGALFVNASYTPATGEPALDWLSYHEVVETRDKLIQESIGFYDPARQVIVFTLLPSASGNSVAMWRRKVSVPTNLRLAWAREIELAKAALMKDYPVYVDELESPIEEPISFPVPVKKKKGFFKRLFRLFRVQW</sequence>
<organism evidence="3 4">
    <name type="scientific">Heterobasidion irregulare (strain TC 32-1)</name>
    <dbReference type="NCBI Taxonomy" id="747525"/>
    <lineage>
        <taxon>Eukaryota</taxon>
        <taxon>Fungi</taxon>
        <taxon>Dikarya</taxon>
        <taxon>Basidiomycota</taxon>
        <taxon>Agaricomycotina</taxon>
        <taxon>Agaricomycetes</taxon>
        <taxon>Russulales</taxon>
        <taxon>Bondarzewiaceae</taxon>
        <taxon>Heterobasidion</taxon>
        <taxon>Heterobasidion annosum species complex</taxon>
    </lineage>
</organism>
<protein>
    <recommendedName>
        <fullName evidence="2">CcmS related domain-containing protein</fullName>
    </recommendedName>
</protein>
<evidence type="ECO:0000259" key="2">
    <source>
        <dbReference type="Pfam" id="PF26617"/>
    </source>
</evidence>
<dbReference type="OrthoDB" id="3171339at2759"/>
<feature type="domain" description="CcmS related" evidence="2">
    <location>
        <begin position="415"/>
        <end position="537"/>
    </location>
</feature>
<dbReference type="HOGENOM" id="CLU_457128_0_0_1"/>
<proteinExistence type="predicted"/>
<feature type="compositionally biased region" description="Polar residues" evidence="1">
    <location>
        <begin position="242"/>
        <end position="251"/>
    </location>
</feature>
<dbReference type="KEGG" id="hir:HETIRDRAFT_170294"/>
<feature type="region of interest" description="Disordered" evidence="1">
    <location>
        <begin position="1"/>
        <end position="337"/>
    </location>
</feature>
<accession>W4KDA9</accession>
<feature type="compositionally biased region" description="Polar residues" evidence="1">
    <location>
        <begin position="204"/>
        <end position="220"/>
    </location>
</feature>
<gene>
    <name evidence="3" type="ORF">HETIRDRAFT_170294</name>
</gene>
<evidence type="ECO:0000313" key="3">
    <source>
        <dbReference type="EMBL" id="ETW83832.1"/>
    </source>
</evidence>
<dbReference type="eggNOG" id="ENOG502SND5">
    <property type="taxonomic scope" value="Eukaryota"/>
</dbReference>
<reference evidence="3 4" key="1">
    <citation type="journal article" date="2012" name="New Phytol.">
        <title>Insight into trade-off between wood decay and parasitism from the genome of a fungal forest pathogen.</title>
        <authorList>
            <person name="Olson A."/>
            <person name="Aerts A."/>
            <person name="Asiegbu F."/>
            <person name="Belbahri L."/>
            <person name="Bouzid O."/>
            <person name="Broberg A."/>
            <person name="Canback B."/>
            <person name="Coutinho P.M."/>
            <person name="Cullen D."/>
            <person name="Dalman K."/>
            <person name="Deflorio G."/>
            <person name="van Diepen L.T."/>
            <person name="Dunand C."/>
            <person name="Duplessis S."/>
            <person name="Durling M."/>
            <person name="Gonthier P."/>
            <person name="Grimwood J."/>
            <person name="Fossdal C.G."/>
            <person name="Hansson D."/>
            <person name="Henrissat B."/>
            <person name="Hietala A."/>
            <person name="Himmelstrand K."/>
            <person name="Hoffmeister D."/>
            <person name="Hogberg N."/>
            <person name="James T.Y."/>
            <person name="Karlsson M."/>
            <person name="Kohler A."/>
            <person name="Kues U."/>
            <person name="Lee Y.H."/>
            <person name="Lin Y.C."/>
            <person name="Lind M."/>
            <person name="Lindquist E."/>
            <person name="Lombard V."/>
            <person name="Lucas S."/>
            <person name="Lunden K."/>
            <person name="Morin E."/>
            <person name="Murat C."/>
            <person name="Park J."/>
            <person name="Raffaello T."/>
            <person name="Rouze P."/>
            <person name="Salamov A."/>
            <person name="Schmutz J."/>
            <person name="Solheim H."/>
            <person name="Stahlberg J."/>
            <person name="Velez H."/>
            <person name="de Vries R.P."/>
            <person name="Wiebenga A."/>
            <person name="Woodward S."/>
            <person name="Yakovlev I."/>
            <person name="Garbelotto M."/>
            <person name="Martin F."/>
            <person name="Grigoriev I.V."/>
            <person name="Stenlid J."/>
        </authorList>
    </citation>
    <scope>NUCLEOTIDE SEQUENCE [LARGE SCALE GENOMIC DNA]</scope>
    <source>
        <strain evidence="3 4">TC 32-1</strain>
    </source>
</reference>
<dbReference type="STRING" id="747525.W4KDA9"/>
<dbReference type="Pfam" id="PF26617">
    <property type="entry name" value="CcmS-like"/>
    <property type="match status" value="1"/>
</dbReference>
<feature type="compositionally biased region" description="Low complexity" evidence="1">
    <location>
        <begin position="108"/>
        <end position="121"/>
    </location>
</feature>
<dbReference type="InterPro" id="IPR058258">
    <property type="entry name" value="CcmS-like"/>
</dbReference>